<evidence type="ECO:0000313" key="3">
    <source>
        <dbReference type="EMBL" id="OAA59004.1"/>
    </source>
</evidence>
<evidence type="ECO:0000256" key="2">
    <source>
        <dbReference type="SAM" id="Phobius"/>
    </source>
</evidence>
<keyword evidence="2" id="KW-0812">Transmembrane</keyword>
<feature type="compositionally biased region" description="Polar residues" evidence="1">
    <location>
        <begin position="97"/>
        <end position="107"/>
    </location>
</feature>
<accession>A0A167RWC6</accession>
<feature type="compositionally biased region" description="Polar residues" evidence="1">
    <location>
        <begin position="76"/>
        <end position="87"/>
    </location>
</feature>
<organism evidence="3 4">
    <name type="scientific">Niveomyces insectorum RCEF 264</name>
    <dbReference type="NCBI Taxonomy" id="1081102"/>
    <lineage>
        <taxon>Eukaryota</taxon>
        <taxon>Fungi</taxon>
        <taxon>Dikarya</taxon>
        <taxon>Ascomycota</taxon>
        <taxon>Pezizomycotina</taxon>
        <taxon>Sordariomycetes</taxon>
        <taxon>Hypocreomycetidae</taxon>
        <taxon>Hypocreales</taxon>
        <taxon>Cordycipitaceae</taxon>
        <taxon>Niveomyces</taxon>
    </lineage>
</organism>
<keyword evidence="2" id="KW-1133">Transmembrane helix</keyword>
<feature type="region of interest" description="Disordered" evidence="1">
    <location>
        <begin position="1"/>
        <end position="119"/>
    </location>
</feature>
<evidence type="ECO:0000256" key="1">
    <source>
        <dbReference type="SAM" id="MobiDB-lite"/>
    </source>
</evidence>
<protein>
    <submittedName>
        <fullName evidence="3">Uncharacterized protein</fullName>
    </submittedName>
</protein>
<keyword evidence="2" id="KW-0472">Membrane</keyword>
<feature type="compositionally biased region" description="Polar residues" evidence="1">
    <location>
        <begin position="30"/>
        <end position="55"/>
    </location>
</feature>
<dbReference type="OrthoDB" id="5214669at2759"/>
<comment type="caution">
    <text evidence="3">The sequence shown here is derived from an EMBL/GenBank/DDBJ whole genome shotgun (WGS) entry which is preliminary data.</text>
</comment>
<feature type="transmembrane region" description="Helical" evidence="2">
    <location>
        <begin position="153"/>
        <end position="174"/>
    </location>
</feature>
<evidence type="ECO:0000313" key="4">
    <source>
        <dbReference type="Proteomes" id="UP000076874"/>
    </source>
</evidence>
<feature type="compositionally biased region" description="Low complexity" evidence="1">
    <location>
        <begin position="7"/>
        <end position="25"/>
    </location>
</feature>
<dbReference type="Proteomes" id="UP000076874">
    <property type="component" value="Unassembled WGS sequence"/>
</dbReference>
<reference evidence="3 4" key="1">
    <citation type="journal article" date="2016" name="Genome Biol. Evol.">
        <title>Divergent and convergent evolution of fungal pathogenicity.</title>
        <authorList>
            <person name="Shang Y."/>
            <person name="Xiao G."/>
            <person name="Zheng P."/>
            <person name="Cen K."/>
            <person name="Zhan S."/>
            <person name="Wang C."/>
        </authorList>
    </citation>
    <scope>NUCLEOTIDE SEQUENCE [LARGE SCALE GENOMIC DNA]</scope>
    <source>
        <strain evidence="3 4">RCEF 264</strain>
    </source>
</reference>
<proteinExistence type="predicted"/>
<name>A0A167RWC6_9HYPO</name>
<sequence length="188" mass="19638">MAPNVWAAHGGEAASGATAAAAANEEQPRTTETTQYIVEKPSQSSMASATIVATRTTEKSGRLSTGSAADVPRASDVSSPNSAQPSPFETDIEAMIPQSSNQTNPNRRSVPCRGLGGDTQVWPGQSHWKRKAKEQKMKRSCTCLSRLGKKSRLVVKILIGILIVGIAVGVGVGISKPLGAGIWKPSSS</sequence>
<dbReference type="EMBL" id="AZHD01000011">
    <property type="protein sequence ID" value="OAA59004.1"/>
    <property type="molecule type" value="Genomic_DNA"/>
</dbReference>
<keyword evidence="4" id="KW-1185">Reference proteome</keyword>
<gene>
    <name evidence="3" type="ORF">SPI_06206</name>
</gene>
<dbReference type="AlphaFoldDB" id="A0A167RWC6"/>